<keyword evidence="2" id="KW-1185">Reference proteome</keyword>
<sequence>MPRRLSTWARPLSSVHGQLRAGSSSLDLDGDPAGTSREKLECAISLHHPPPEKAPTMIDAPRLGPTLPTLVQLWLPSLWADEMVRASPTNLAVCRAVGRTASSRSVLVRRPCFYACVDVMCDALPRRLSPRRRTLHDVEQSKGPPLVCPNLQRRPSIDNRLYCRAAISFGRPES</sequence>
<organism evidence="1 2">
    <name type="scientific">Purpureocillium lilacinum</name>
    <name type="common">Paecilomyces lilacinus</name>
    <dbReference type="NCBI Taxonomy" id="33203"/>
    <lineage>
        <taxon>Eukaryota</taxon>
        <taxon>Fungi</taxon>
        <taxon>Dikarya</taxon>
        <taxon>Ascomycota</taxon>
        <taxon>Pezizomycotina</taxon>
        <taxon>Sordariomycetes</taxon>
        <taxon>Hypocreomycetidae</taxon>
        <taxon>Hypocreales</taxon>
        <taxon>Ophiocordycipitaceae</taxon>
        <taxon>Purpureocillium</taxon>
    </lineage>
</organism>
<evidence type="ECO:0000313" key="2">
    <source>
        <dbReference type="Proteomes" id="UP001638806"/>
    </source>
</evidence>
<dbReference type="EMBL" id="JBGNUJ010000011">
    <property type="protein sequence ID" value="KAL3953843.1"/>
    <property type="molecule type" value="Genomic_DNA"/>
</dbReference>
<proteinExistence type="predicted"/>
<accession>A0ACC4DEX1</accession>
<name>A0ACC4DEX1_PURLI</name>
<reference evidence="1" key="1">
    <citation type="submission" date="2024-12" db="EMBL/GenBank/DDBJ databases">
        <title>Comparative genomics and development of molecular markers within Purpureocillium lilacinum and among Purpureocillium species.</title>
        <authorList>
            <person name="Yeh Z.-Y."/>
            <person name="Ni N.-T."/>
            <person name="Lo P.-H."/>
            <person name="Mushyakhwo K."/>
            <person name="Lin C.-F."/>
            <person name="Nai Y.-S."/>
        </authorList>
    </citation>
    <scope>NUCLEOTIDE SEQUENCE</scope>
    <source>
        <strain evidence="1">NCHU-NPUST-175</strain>
    </source>
</reference>
<comment type="caution">
    <text evidence="1">The sequence shown here is derived from an EMBL/GenBank/DDBJ whole genome shotgun (WGS) entry which is preliminary data.</text>
</comment>
<protein>
    <submittedName>
        <fullName evidence="1">Uncharacterized protein</fullName>
    </submittedName>
</protein>
<evidence type="ECO:0000313" key="1">
    <source>
        <dbReference type="EMBL" id="KAL3953843.1"/>
    </source>
</evidence>
<gene>
    <name evidence="1" type="ORF">ACCO45_011799</name>
</gene>
<dbReference type="Proteomes" id="UP001638806">
    <property type="component" value="Unassembled WGS sequence"/>
</dbReference>